<comment type="caution">
    <text evidence="4">The sequence shown here is derived from an EMBL/GenBank/DDBJ whole genome shotgun (WGS) entry which is preliminary data.</text>
</comment>
<evidence type="ECO:0000313" key="4">
    <source>
        <dbReference type="EMBL" id="MBA8826122.1"/>
    </source>
</evidence>
<dbReference type="SUPFAM" id="SSF51735">
    <property type="entry name" value="NAD(P)-binding Rossmann-fold domains"/>
    <property type="match status" value="1"/>
</dbReference>
<evidence type="ECO:0000259" key="3">
    <source>
        <dbReference type="Pfam" id="PF22725"/>
    </source>
</evidence>
<dbReference type="Gene3D" id="3.40.50.720">
    <property type="entry name" value="NAD(P)-binding Rossmann-like Domain"/>
    <property type="match status" value="1"/>
</dbReference>
<dbReference type="RefSeq" id="WP_182545398.1">
    <property type="nucleotide sequence ID" value="NZ_JACGWZ010000005.1"/>
</dbReference>
<dbReference type="GO" id="GO:0016491">
    <property type="term" value="F:oxidoreductase activity"/>
    <property type="evidence" value="ECO:0007669"/>
    <property type="project" value="UniProtKB-KW"/>
</dbReference>
<feature type="domain" description="GFO/IDH/MocA-like oxidoreductase" evidence="3">
    <location>
        <begin position="149"/>
        <end position="285"/>
    </location>
</feature>
<dbReference type="PANTHER" id="PTHR43818">
    <property type="entry name" value="BCDNA.GH03377"/>
    <property type="match status" value="1"/>
</dbReference>
<dbReference type="Proteomes" id="UP000569329">
    <property type="component" value="Unassembled WGS sequence"/>
</dbReference>
<keyword evidence="1" id="KW-0560">Oxidoreductase</keyword>
<dbReference type="EMBL" id="JACGWZ010000005">
    <property type="protein sequence ID" value="MBA8826122.1"/>
    <property type="molecule type" value="Genomic_DNA"/>
</dbReference>
<gene>
    <name evidence="4" type="ORF">FHX42_003498</name>
</gene>
<dbReference type="Pfam" id="PF22725">
    <property type="entry name" value="GFO_IDH_MocA_C3"/>
    <property type="match status" value="1"/>
</dbReference>
<reference evidence="4 5" key="1">
    <citation type="submission" date="2020-07" db="EMBL/GenBank/DDBJ databases">
        <title>Sequencing the genomes of 1000 actinobacteria strains.</title>
        <authorList>
            <person name="Klenk H.-P."/>
        </authorList>
    </citation>
    <scope>NUCLEOTIDE SEQUENCE [LARGE SCALE GENOMIC DNA]</scope>
    <source>
        <strain evidence="4 5">DSM 45975</strain>
    </source>
</reference>
<feature type="domain" description="Gfo/Idh/MocA-like oxidoreductase N-terminal" evidence="2">
    <location>
        <begin position="50"/>
        <end position="136"/>
    </location>
</feature>
<dbReference type="SUPFAM" id="SSF55347">
    <property type="entry name" value="Glyceraldehyde-3-phosphate dehydrogenase-like, C-terminal domain"/>
    <property type="match status" value="1"/>
</dbReference>
<dbReference type="PANTHER" id="PTHR43818:SF11">
    <property type="entry name" value="BCDNA.GH03377"/>
    <property type="match status" value="1"/>
</dbReference>
<name>A0A839DVY2_9PSEU</name>
<dbReference type="InterPro" id="IPR055170">
    <property type="entry name" value="GFO_IDH_MocA-like_dom"/>
</dbReference>
<accession>A0A839DVY2</accession>
<dbReference type="InterPro" id="IPR050463">
    <property type="entry name" value="Gfo/Idh/MocA_oxidrdct_glycsds"/>
</dbReference>
<proteinExistence type="predicted"/>
<dbReference type="Gene3D" id="3.30.360.10">
    <property type="entry name" value="Dihydrodipicolinate Reductase, domain 2"/>
    <property type="match status" value="1"/>
</dbReference>
<sequence length="386" mass="43622">MSERRLGVIMNGVTGRMGYRQHLLRSVLAIREQGGIELSDGTRVQVDPILVGRNDEKLREIAERHGIDRWTTDLDEALSDAADTLYFDAQLTTVRESALSKAIAAGKHVYTEKPIADDVEGSLRLARMADAANVKNGVVHDKLYLPGLLKLRRLVDSGFFGRILSLRGEFGYWVFEGDWQSAQRPSWNYRQEDGGGMSTDMFPHWNYVMENLFGRVEAVTAKVVTHIPDRWDERGQRYDATADDAAYGLFELEGGVIAQINSSWATRVHRDELVEFHVDGTHGSAVAGLNQCVVQHRTQTPKPVWNPDQVEKTPFRQQWYPVPDNAEFDNGFKAQWEQFVRYLFDDGDHPYDFLAGARGIRLAEAGLTSSREGRRVDLGEVELPRS</sequence>
<protein>
    <submittedName>
        <fullName evidence="4">Putative dehydrogenase</fullName>
    </submittedName>
</protein>
<organism evidence="4 5">
    <name type="scientific">Halosaccharopolyspora lacisalsi</name>
    <dbReference type="NCBI Taxonomy" id="1000566"/>
    <lineage>
        <taxon>Bacteria</taxon>
        <taxon>Bacillati</taxon>
        <taxon>Actinomycetota</taxon>
        <taxon>Actinomycetes</taxon>
        <taxon>Pseudonocardiales</taxon>
        <taxon>Pseudonocardiaceae</taxon>
        <taxon>Halosaccharopolyspora</taxon>
    </lineage>
</organism>
<evidence type="ECO:0000256" key="1">
    <source>
        <dbReference type="ARBA" id="ARBA00023002"/>
    </source>
</evidence>
<dbReference type="InterPro" id="IPR036291">
    <property type="entry name" value="NAD(P)-bd_dom_sf"/>
</dbReference>
<dbReference type="GO" id="GO:0000166">
    <property type="term" value="F:nucleotide binding"/>
    <property type="evidence" value="ECO:0007669"/>
    <property type="project" value="InterPro"/>
</dbReference>
<evidence type="ECO:0000313" key="5">
    <source>
        <dbReference type="Proteomes" id="UP000569329"/>
    </source>
</evidence>
<evidence type="ECO:0000259" key="2">
    <source>
        <dbReference type="Pfam" id="PF01408"/>
    </source>
</evidence>
<keyword evidence="5" id="KW-1185">Reference proteome</keyword>
<dbReference type="InterPro" id="IPR000683">
    <property type="entry name" value="Gfo/Idh/MocA-like_OxRdtase_N"/>
</dbReference>
<dbReference type="AlphaFoldDB" id="A0A839DVY2"/>
<dbReference type="Pfam" id="PF01408">
    <property type="entry name" value="GFO_IDH_MocA"/>
    <property type="match status" value="1"/>
</dbReference>